<comment type="caution">
    <text evidence="1">The sequence shown here is derived from an EMBL/GenBank/DDBJ whole genome shotgun (WGS) entry which is preliminary data.</text>
</comment>
<evidence type="ECO:0000313" key="1">
    <source>
        <dbReference type="EMBL" id="MBC6498539.1"/>
    </source>
</evidence>
<accession>A0A923NHR1</accession>
<dbReference type="EMBL" id="JACSZT010000005">
    <property type="protein sequence ID" value="MBC6498539.1"/>
    <property type="molecule type" value="Genomic_DNA"/>
</dbReference>
<gene>
    <name evidence="1" type="ORF">H7R52_07075</name>
</gene>
<name>A0A923NHR1_WEICO</name>
<dbReference type="Proteomes" id="UP000650485">
    <property type="component" value="Unassembled WGS sequence"/>
</dbReference>
<reference evidence="1" key="1">
    <citation type="submission" date="2020-08" db="EMBL/GenBank/DDBJ databases">
        <title>Complete genome sequence of Weissella confusa strain FS54 provides insights into metabolic potential.</title>
        <authorList>
            <person name="Fhoula I."/>
            <person name="Najjari A."/>
            <person name="Lekired A."/>
            <person name="Bessrour-Aouam N."/>
            <person name="Jaballah S."/>
            <person name="Klibi N."/>
            <person name="Ouzari H.-I."/>
        </authorList>
    </citation>
    <scope>NUCLEOTIDE SEQUENCE</scope>
    <source>
        <strain evidence="1">FS54</strain>
    </source>
</reference>
<dbReference type="AlphaFoldDB" id="A0A923NHR1"/>
<protein>
    <submittedName>
        <fullName evidence="1">Uncharacterized protein</fullName>
    </submittedName>
</protein>
<proteinExistence type="predicted"/>
<sequence length="62" mass="7292">MTNTINFEEPQAKLGKLGFKFKPKAVYYCTIENPQPKKLVPDDNNYVFIPEVDRYTLVYAYK</sequence>
<organism evidence="1 2">
    <name type="scientific">Weissella confusa</name>
    <name type="common">Lactobacillus confusus</name>
    <dbReference type="NCBI Taxonomy" id="1583"/>
    <lineage>
        <taxon>Bacteria</taxon>
        <taxon>Bacillati</taxon>
        <taxon>Bacillota</taxon>
        <taxon>Bacilli</taxon>
        <taxon>Lactobacillales</taxon>
        <taxon>Lactobacillaceae</taxon>
        <taxon>Weissella</taxon>
    </lineage>
</organism>
<evidence type="ECO:0000313" key="2">
    <source>
        <dbReference type="Proteomes" id="UP000650485"/>
    </source>
</evidence>